<organism evidence="1 2">
    <name type="scientific">Rotaria socialis</name>
    <dbReference type="NCBI Taxonomy" id="392032"/>
    <lineage>
        <taxon>Eukaryota</taxon>
        <taxon>Metazoa</taxon>
        <taxon>Spiralia</taxon>
        <taxon>Gnathifera</taxon>
        <taxon>Rotifera</taxon>
        <taxon>Eurotatoria</taxon>
        <taxon>Bdelloidea</taxon>
        <taxon>Philodinida</taxon>
        <taxon>Philodinidae</taxon>
        <taxon>Rotaria</taxon>
    </lineage>
</organism>
<comment type="caution">
    <text evidence="1">The sequence shown here is derived from an EMBL/GenBank/DDBJ whole genome shotgun (WGS) entry which is preliminary data.</text>
</comment>
<protein>
    <submittedName>
        <fullName evidence="1">Uncharacterized protein</fullName>
    </submittedName>
</protein>
<accession>A0A818H5E4</accession>
<sequence length="83" mass="9512">SAGIFCTQHKDDLHITEETAYDKTITEGKGKNKKTTTVHVDPTSYHDMTKRVRSLTEQNLCLARKNNELGYKCEPLFGDLFDY</sequence>
<evidence type="ECO:0000313" key="1">
    <source>
        <dbReference type="EMBL" id="CAF3502793.1"/>
    </source>
</evidence>
<dbReference type="EMBL" id="CAJNYT010002926">
    <property type="protein sequence ID" value="CAF3502793.1"/>
    <property type="molecule type" value="Genomic_DNA"/>
</dbReference>
<evidence type="ECO:0000313" key="2">
    <source>
        <dbReference type="Proteomes" id="UP000663872"/>
    </source>
</evidence>
<name>A0A818H5E4_9BILA</name>
<dbReference type="Proteomes" id="UP000663872">
    <property type="component" value="Unassembled WGS sequence"/>
</dbReference>
<gene>
    <name evidence="1" type="ORF">GRG538_LOCUS17702</name>
</gene>
<dbReference type="AlphaFoldDB" id="A0A818H5E4"/>
<feature type="non-terminal residue" evidence="1">
    <location>
        <position position="1"/>
    </location>
</feature>
<reference evidence="1" key="1">
    <citation type="submission" date="2021-02" db="EMBL/GenBank/DDBJ databases">
        <authorList>
            <person name="Nowell W R."/>
        </authorList>
    </citation>
    <scope>NUCLEOTIDE SEQUENCE</scope>
</reference>
<proteinExistence type="predicted"/>